<dbReference type="AlphaFoldDB" id="T1JDF8"/>
<sequence length="332" mass="37958">MEGKFSIETVDSVYKVYNVSHAHAVSIPAKSPSMRQLKKKSKRCKQRALTYSEESKYMRIYKPKSLTNVCESSEFDFDNKFEPKLCSFTRLEHDDHVWKPSCLAEQTTSISIQSMPAHLNRITEFQDEHSALARPDSSPNVKRSHSENVKTKRYLQLDEQILETQRSKSLTHIECVEEAICDNIQQDLARFNVSSSSADAGLVSQRHLAVSMGDISKIDPSRGKLQKSIKASSHETFRVSFDYNDEHVQEYLPASQGVTLRDALRDLLDHRNIDVNSVQFYQEYSNTPFLPFCDTSRLAGCQLRLKIKPTSTSSWDKENGIHEKPFLSLSKK</sequence>
<dbReference type="EMBL" id="JH432105">
    <property type="status" value="NOT_ANNOTATED_CDS"/>
    <property type="molecule type" value="Genomic_DNA"/>
</dbReference>
<reference evidence="2" key="1">
    <citation type="submission" date="2011-05" db="EMBL/GenBank/DDBJ databases">
        <authorList>
            <person name="Richards S.R."/>
            <person name="Qu J."/>
            <person name="Jiang H."/>
            <person name="Jhangiani S.N."/>
            <person name="Agravi P."/>
            <person name="Goodspeed R."/>
            <person name="Gross S."/>
            <person name="Mandapat C."/>
            <person name="Jackson L."/>
            <person name="Mathew T."/>
            <person name="Pu L."/>
            <person name="Thornton R."/>
            <person name="Saada N."/>
            <person name="Wilczek-Boney K.B."/>
            <person name="Lee S."/>
            <person name="Kovar C."/>
            <person name="Wu Y."/>
            <person name="Scherer S.E."/>
            <person name="Worley K.C."/>
            <person name="Muzny D.M."/>
            <person name="Gibbs R."/>
        </authorList>
    </citation>
    <scope>NUCLEOTIDE SEQUENCE</scope>
    <source>
        <strain evidence="2">Brora</strain>
    </source>
</reference>
<name>T1JDF8_STRMM</name>
<proteinExistence type="predicted"/>
<evidence type="ECO:0008006" key="3">
    <source>
        <dbReference type="Google" id="ProtNLM"/>
    </source>
</evidence>
<accession>T1JDF8</accession>
<dbReference type="HOGENOM" id="CLU_838320_0_0_1"/>
<evidence type="ECO:0000313" key="2">
    <source>
        <dbReference type="Proteomes" id="UP000014500"/>
    </source>
</evidence>
<reference evidence="1" key="2">
    <citation type="submission" date="2015-02" db="UniProtKB">
        <authorList>
            <consortium name="EnsemblMetazoa"/>
        </authorList>
    </citation>
    <scope>IDENTIFICATION</scope>
</reference>
<organism evidence="1 2">
    <name type="scientific">Strigamia maritima</name>
    <name type="common">European centipede</name>
    <name type="synonym">Geophilus maritimus</name>
    <dbReference type="NCBI Taxonomy" id="126957"/>
    <lineage>
        <taxon>Eukaryota</taxon>
        <taxon>Metazoa</taxon>
        <taxon>Ecdysozoa</taxon>
        <taxon>Arthropoda</taxon>
        <taxon>Myriapoda</taxon>
        <taxon>Chilopoda</taxon>
        <taxon>Pleurostigmophora</taxon>
        <taxon>Geophilomorpha</taxon>
        <taxon>Linotaeniidae</taxon>
        <taxon>Strigamia</taxon>
    </lineage>
</organism>
<dbReference type="EnsemblMetazoa" id="SMAR011837-RA">
    <property type="protein sequence ID" value="SMAR011837-PA"/>
    <property type="gene ID" value="SMAR011837"/>
</dbReference>
<dbReference type="Proteomes" id="UP000014500">
    <property type="component" value="Unassembled WGS sequence"/>
</dbReference>
<keyword evidence="2" id="KW-1185">Reference proteome</keyword>
<evidence type="ECO:0000313" key="1">
    <source>
        <dbReference type="EnsemblMetazoa" id="SMAR011837-PA"/>
    </source>
</evidence>
<protein>
    <recommendedName>
        <fullName evidence="3">RBD domain-containing protein</fullName>
    </recommendedName>
</protein>